<comment type="similarity">
    <text evidence="3">Belongs to the glycosyltransferase 39 family.</text>
</comment>
<dbReference type="EMBL" id="CAFBPU010000008">
    <property type="protein sequence ID" value="CAB5025470.1"/>
    <property type="molecule type" value="Genomic_DNA"/>
</dbReference>
<gene>
    <name evidence="12" type="ORF">UFOPK3752_00019</name>
    <name evidence="13" type="ORF">UFOPK4150_00509</name>
</gene>
<dbReference type="GO" id="GO:0012505">
    <property type="term" value="C:endomembrane system"/>
    <property type="evidence" value="ECO:0007669"/>
    <property type="project" value="UniProtKB-SubCell"/>
</dbReference>
<comment type="subcellular location">
    <subcellularLocation>
        <location evidence="1">Endomembrane system</location>
        <topology evidence="1">Multi-pass membrane protein</topology>
    </subcellularLocation>
</comment>
<keyword evidence="5" id="KW-0808">Transferase</keyword>
<feature type="transmembrane region" description="Helical" evidence="9">
    <location>
        <begin position="134"/>
        <end position="152"/>
    </location>
</feature>
<feature type="domain" description="Protein O-mannosyl-transferase C-terminal four TM" evidence="11">
    <location>
        <begin position="320"/>
        <end position="511"/>
    </location>
</feature>
<evidence type="ECO:0000256" key="5">
    <source>
        <dbReference type="ARBA" id="ARBA00022679"/>
    </source>
</evidence>
<feature type="domain" description="ArnT-like N-terminal" evidence="10">
    <location>
        <begin position="15"/>
        <end position="175"/>
    </location>
</feature>
<dbReference type="EMBL" id="CAFBND010000001">
    <property type="protein sequence ID" value="CAB4924173.1"/>
    <property type="molecule type" value="Genomic_DNA"/>
</dbReference>
<organism evidence="12">
    <name type="scientific">freshwater metagenome</name>
    <dbReference type="NCBI Taxonomy" id="449393"/>
    <lineage>
        <taxon>unclassified sequences</taxon>
        <taxon>metagenomes</taxon>
        <taxon>ecological metagenomes</taxon>
    </lineage>
</organism>
<dbReference type="PANTHER" id="PTHR10050">
    <property type="entry name" value="DOLICHYL-PHOSPHATE-MANNOSE--PROTEIN MANNOSYLTRANSFERASE"/>
    <property type="match status" value="1"/>
</dbReference>
<dbReference type="GO" id="GO:0016020">
    <property type="term" value="C:membrane"/>
    <property type="evidence" value="ECO:0007669"/>
    <property type="project" value="InterPro"/>
</dbReference>
<dbReference type="InterPro" id="IPR003342">
    <property type="entry name" value="ArnT-like_N"/>
</dbReference>
<evidence type="ECO:0000256" key="4">
    <source>
        <dbReference type="ARBA" id="ARBA00022676"/>
    </source>
</evidence>
<keyword evidence="7 9" id="KW-1133">Transmembrane helix</keyword>
<dbReference type="UniPathway" id="UPA00378"/>
<dbReference type="GO" id="GO:0006493">
    <property type="term" value="P:protein O-linked glycosylation"/>
    <property type="evidence" value="ECO:0007669"/>
    <property type="project" value="InterPro"/>
</dbReference>
<name>A0A6J7I0B5_9ZZZZ</name>
<feature type="transmembrane region" description="Helical" evidence="9">
    <location>
        <begin position="221"/>
        <end position="250"/>
    </location>
</feature>
<evidence type="ECO:0000256" key="8">
    <source>
        <dbReference type="ARBA" id="ARBA00023136"/>
    </source>
</evidence>
<evidence type="ECO:0000259" key="10">
    <source>
        <dbReference type="Pfam" id="PF02366"/>
    </source>
</evidence>
<keyword evidence="8 9" id="KW-0472">Membrane</keyword>
<feature type="transmembrane region" description="Helical" evidence="9">
    <location>
        <begin position="262"/>
        <end position="287"/>
    </location>
</feature>
<evidence type="ECO:0000256" key="6">
    <source>
        <dbReference type="ARBA" id="ARBA00022692"/>
    </source>
</evidence>
<feature type="transmembrane region" description="Helical" evidence="9">
    <location>
        <begin position="411"/>
        <end position="428"/>
    </location>
</feature>
<feature type="transmembrane region" description="Helical" evidence="9">
    <location>
        <begin position="469"/>
        <end position="489"/>
    </location>
</feature>
<keyword evidence="4" id="KW-0328">Glycosyltransferase</keyword>
<protein>
    <submittedName>
        <fullName evidence="12">Unannotated protein</fullName>
    </submittedName>
</protein>
<evidence type="ECO:0000256" key="2">
    <source>
        <dbReference type="ARBA" id="ARBA00004922"/>
    </source>
</evidence>
<reference evidence="12" key="1">
    <citation type="submission" date="2020-05" db="EMBL/GenBank/DDBJ databases">
        <authorList>
            <person name="Chiriac C."/>
            <person name="Salcher M."/>
            <person name="Ghai R."/>
            <person name="Kavagutti S V."/>
        </authorList>
    </citation>
    <scope>NUCLEOTIDE SEQUENCE</scope>
</reference>
<evidence type="ECO:0000259" key="11">
    <source>
        <dbReference type="Pfam" id="PF16192"/>
    </source>
</evidence>
<dbReference type="InterPro" id="IPR032421">
    <property type="entry name" value="PMT_4TMC"/>
</dbReference>
<dbReference type="Pfam" id="PF16192">
    <property type="entry name" value="PMT_4TMC"/>
    <property type="match status" value="1"/>
</dbReference>
<sequence>MPGDRASSWWVAIGITAIGAVLRLVDLTRPHKVTFDETYYMKDAFSLLRWGYEKGFVDKASEKILASDGNWRTLDVFTNNPAFVVHPPVGKWTIALGEYAFGLTPFGWRIMTAVLGTLAVLLIVRIGRRLTHSTLIGAIAGFLFAIDGMGIVLARTALLDGILMFWVVVAFGCVLIDRDRTRRRLAEAVRRFGDDRTAMFTLGAGIGPFTGLRPWRWAAGLALGLACATKWSGVWFLVAFGLMTVVWDIGMRRTIGVRSGKAVLGAVAEGLLAIVAMAGTAILIYIASWVGWFMTDGGYARHWAAKVPASGIWGLVPESLRSLWHYHAEMLNFNTHLSSPHSYQSNAWSWLLQARPTSFFFDSPTLGKNGCAVNKCAAEVISLGNPIIWWAGSVAIVHQSWRWFARRDWRAGAAVLAVLAGWLPWLGFQGRTIFTFYSVAFVPFLCLVLALMLGSILGPADATHRRRMLGAVGAGSIVLLALACTWFFYPIWTGQVMPYTEWHIRMWFPTWV</sequence>
<evidence type="ECO:0000256" key="3">
    <source>
        <dbReference type="ARBA" id="ARBA00007222"/>
    </source>
</evidence>
<dbReference type="InterPro" id="IPR027005">
    <property type="entry name" value="PMT-like"/>
</dbReference>
<comment type="pathway">
    <text evidence="2">Protein modification; protein glycosylation.</text>
</comment>
<evidence type="ECO:0000256" key="1">
    <source>
        <dbReference type="ARBA" id="ARBA00004127"/>
    </source>
</evidence>
<feature type="transmembrane region" description="Helical" evidence="9">
    <location>
        <begin position="106"/>
        <end position="127"/>
    </location>
</feature>
<feature type="transmembrane region" description="Helical" evidence="9">
    <location>
        <begin position="158"/>
        <end position="176"/>
    </location>
</feature>
<accession>A0A6J7I0B5</accession>
<evidence type="ECO:0000256" key="9">
    <source>
        <dbReference type="SAM" id="Phobius"/>
    </source>
</evidence>
<feature type="transmembrane region" description="Helical" evidence="9">
    <location>
        <begin position="7"/>
        <end position="25"/>
    </location>
</feature>
<dbReference type="AlphaFoldDB" id="A0A6J7I0B5"/>
<evidence type="ECO:0000313" key="13">
    <source>
        <dbReference type="EMBL" id="CAB5025470.1"/>
    </source>
</evidence>
<evidence type="ECO:0000256" key="7">
    <source>
        <dbReference type="ARBA" id="ARBA00022989"/>
    </source>
</evidence>
<keyword evidence="6 9" id="KW-0812">Transmembrane</keyword>
<evidence type="ECO:0000313" key="12">
    <source>
        <dbReference type="EMBL" id="CAB4924173.1"/>
    </source>
</evidence>
<dbReference type="PANTHER" id="PTHR10050:SF46">
    <property type="entry name" value="PROTEIN O-MANNOSYL-TRANSFERASE 2"/>
    <property type="match status" value="1"/>
</dbReference>
<feature type="transmembrane region" description="Helical" evidence="9">
    <location>
        <begin position="434"/>
        <end position="457"/>
    </location>
</feature>
<proteinExistence type="inferred from homology"/>
<dbReference type="Pfam" id="PF02366">
    <property type="entry name" value="PMT"/>
    <property type="match status" value="1"/>
</dbReference>
<dbReference type="GO" id="GO:0000030">
    <property type="term" value="F:mannosyltransferase activity"/>
    <property type="evidence" value="ECO:0007669"/>
    <property type="project" value="InterPro"/>
</dbReference>